<sequence>MQAQSEPIHAGPMARLLTALIVKARNQKHLRRLWKPSTSLISLLHICIKVKPFPNLAEAHAMRFVSRHTSIPVPKVYCAFIHNGKTYIVMSRIRGQMAWHGWQSRSEESKNRILGQLKRMVVELRSLSPPEGAGVAGVDGGPFCDCRLPSKLLWGPFSTTCHFHEALLNNADLDTEYESLPPDVSELFSFYRQSSNNLVLTHGDLSSLNILVQNDKVVGIVDWETAGWFPPYWEYTCAKNVNPQNTFWADEVDRFLLPMPYELAMEDIRRKHFGSF</sequence>
<evidence type="ECO:0000313" key="3">
    <source>
        <dbReference type="Proteomes" id="UP001338125"/>
    </source>
</evidence>
<proteinExistence type="predicted"/>
<dbReference type="Proteomes" id="UP001338125">
    <property type="component" value="Unassembled WGS sequence"/>
</dbReference>
<comment type="caution">
    <text evidence="2">The sequence shown here is derived from an EMBL/GenBank/DDBJ whole genome shotgun (WGS) entry which is preliminary data.</text>
</comment>
<dbReference type="EMBL" id="JAVFKD010000016">
    <property type="protein sequence ID" value="KAK5988026.1"/>
    <property type="molecule type" value="Genomic_DNA"/>
</dbReference>
<organism evidence="2 3">
    <name type="scientific">Cladobotryum mycophilum</name>
    <dbReference type="NCBI Taxonomy" id="491253"/>
    <lineage>
        <taxon>Eukaryota</taxon>
        <taxon>Fungi</taxon>
        <taxon>Dikarya</taxon>
        <taxon>Ascomycota</taxon>
        <taxon>Pezizomycotina</taxon>
        <taxon>Sordariomycetes</taxon>
        <taxon>Hypocreomycetidae</taxon>
        <taxon>Hypocreales</taxon>
        <taxon>Hypocreaceae</taxon>
        <taxon>Cladobotryum</taxon>
    </lineage>
</organism>
<gene>
    <name evidence="2" type="ORF">PT974_12162</name>
</gene>
<dbReference type="SUPFAM" id="SSF56112">
    <property type="entry name" value="Protein kinase-like (PK-like)"/>
    <property type="match status" value="1"/>
</dbReference>
<evidence type="ECO:0000313" key="2">
    <source>
        <dbReference type="EMBL" id="KAK5988026.1"/>
    </source>
</evidence>
<feature type="domain" description="Aminoglycoside phosphotransferase" evidence="1">
    <location>
        <begin position="57"/>
        <end position="252"/>
    </location>
</feature>
<reference evidence="2 3" key="1">
    <citation type="submission" date="2024-01" db="EMBL/GenBank/DDBJ databases">
        <title>Complete genome of Cladobotryum mycophilum ATHUM6906.</title>
        <authorList>
            <person name="Christinaki A.C."/>
            <person name="Myridakis A.I."/>
            <person name="Kouvelis V.N."/>
        </authorList>
    </citation>
    <scope>NUCLEOTIDE SEQUENCE [LARGE SCALE GENOMIC DNA]</scope>
    <source>
        <strain evidence="2 3">ATHUM6906</strain>
    </source>
</reference>
<name>A0ABR0S8P2_9HYPO</name>
<dbReference type="PANTHER" id="PTHR21310">
    <property type="entry name" value="AMINOGLYCOSIDE PHOSPHOTRANSFERASE-RELATED-RELATED"/>
    <property type="match status" value="1"/>
</dbReference>
<protein>
    <recommendedName>
        <fullName evidence="1">Aminoglycoside phosphotransferase domain-containing protein</fullName>
    </recommendedName>
</protein>
<evidence type="ECO:0000259" key="1">
    <source>
        <dbReference type="Pfam" id="PF01636"/>
    </source>
</evidence>
<dbReference type="Gene3D" id="3.90.1200.10">
    <property type="match status" value="1"/>
</dbReference>
<dbReference type="InterPro" id="IPR002575">
    <property type="entry name" value="Aminoglycoside_PTrfase"/>
</dbReference>
<dbReference type="InterPro" id="IPR051678">
    <property type="entry name" value="AGP_Transferase"/>
</dbReference>
<accession>A0ABR0S8P2</accession>
<dbReference type="PANTHER" id="PTHR21310:SF55">
    <property type="entry name" value="AMINOGLYCOSIDE PHOSPHOTRANSFERASE DOMAIN-CONTAINING PROTEIN"/>
    <property type="match status" value="1"/>
</dbReference>
<dbReference type="InterPro" id="IPR011009">
    <property type="entry name" value="Kinase-like_dom_sf"/>
</dbReference>
<keyword evidence="3" id="KW-1185">Reference proteome</keyword>
<dbReference type="Pfam" id="PF01636">
    <property type="entry name" value="APH"/>
    <property type="match status" value="1"/>
</dbReference>
<dbReference type="CDD" id="cd05120">
    <property type="entry name" value="APH_ChoK_like"/>
    <property type="match status" value="1"/>
</dbReference>